<evidence type="ECO:0000313" key="2">
    <source>
        <dbReference type="EMBL" id="TDX48378.1"/>
    </source>
</evidence>
<organism evidence="2 3">
    <name type="scientific">Orenia marismortui</name>
    <dbReference type="NCBI Taxonomy" id="46469"/>
    <lineage>
        <taxon>Bacteria</taxon>
        <taxon>Bacillati</taxon>
        <taxon>Bacillota</taxon>
        <taxon>Clostridia</taxon>
        <taxon>Halanaerobiales</taxon>
        <taxon>Halobacteroidaceae</taxon>
        <taxon>Orenia</taxon>
    </lineage>
</organism>
<sequence length="280" mass="32311">MNKVFENLLIEKIENFKLRFSETSKRVFCDEEGKLIHPGEFGSYREAACRDFLKLVVPSSYDISQGFIINTYNNISHQCDIVIYNSEITPLLESNECQRFFPVETVVAIGEIKSKLSKDDFSNAINKLSKVKVLREEIKSPTIIKKDFGTNYDPINDCYDQVFTFLICQELDFNLDNIVNEIDEMYDESVEKRHKHNLILSIKDGLLAYFDGNNKTMMYPFIGGSFLKNRFIQPNQNIYCHFKYFASYLFLATSSGTLLYPEITDYMGSTAGGTNFDENN</sequence>
<comment type="caution">
    <text evidence="2">The sequence shown here is derived from an EMBL/GenBank/DDBJ whole genome shotgun (WGS) entry which is preliminary data.</text>
</comment>
<evidence type="ECO:0000313" key="3">
    <source>
        <dbReference type="Proteomes" id="UP000295832"/>
    </source>
</evidence>
<dbReference type="CDD" id="cd21173">
    <property type="entry name" value="NucC-like"/>
    <property type="match status" value="1"/>
</dbReference>
<dbReference type="InterPro" id="IPR046537">
    <property type="entry name" value="DUF6602"/>
</dbReference>
<accession>A0A4R8GU35</accession>
<reference evidence="2 3" key="1">
    <citation type="submission" date="2019-03" db="EMBL/GenBank/DDBJ databases">
        <title>Subsurface microbial communities from deep shales in Ohio and West Virginia, USA.</title>
        <authorList>
            <person name="Wrighton K."/>
        </authorList>
    </citation>
    <scope>NUCLEOTIDE SEQUENCE [LARGE SCALE GENOMIC DNA]</scope>
    <source>
        <strain evidence="2 3">MSL 6dP</strain>
    </source>
</reference>
<feature type="domain" description="DUF6602" evidence="1">
    <location>
        <begin position="34"/>
        <end position="133"/>
    </location>
</feature>
<dbReference type="EMBL" id="SOEG01000029">
    <property type="protein sequence ID" value="TDX48378.1"/>
    <property type="molecule type" value="Genomic_DNA"/>
</dbReference>
<dbReference type="Proteomes" id="UP000295832">
    <property type="component" value="Unassembled WGS sequence"/>
</dbReference>
<proteinExistence type="predicted"/>
<keyword evidence="3" id="KW-1185">Reference proteome</keyword>
<dbReference type="AlphaFoldDB" id="A0A4R8GU35"/>
<protein>
    <recommendedName>
        <fullName evidence="1">DUF6602 domain-containing protein</fullName>
    </recommendedName>
</protein>
<gene>
    <name evidence="2" type="ORF">C7959_12939</name>
</gene>
<evidence type="ECO:0000259" key="1">
    <source>
        <dbReference type="Pfam" id="PF20247"/>
    </source>
</evidence>
<name>A0A4R8GU35_9FIRM</name>
<dbReference type="Pfam" id="PF20247">
    <property type="entry name" value="DUF6602"/>
    <property type="match status" value="1"/>
</dbReference>
<dbReference type="RefSeq" id="WP_134118167.1">
    <property type="nucleotide sequence ID" value="NZ_SOEG01000029.1"/>
</dbReference>